<sequence>MPYKSKNTNHDSKSQKGDPANHGTSKAGLKTTGGPEEIDRAEDIVARHLDDDGNPVPEAITHPNRNLRKPDIDKPSYGGS</sequence>
<evidence type="ECO:0000313" key="5">
    <source>
        <dbReference type="Proteomes" id="UP001570846"/>
    </source>
</evidence>
<feature type="compositionally biased region" description="Basic and acidic residues" evidence="1">
    <location>
        <begin position="37"/>
        <end position="51"/>
    </location>
</feature>
<comment type="caution">
    <text evidence="2">The sequence shown here is derived from an EMBL/GenBank/DDBJ whole genome shotgun (WGS) entry which is preliminary data.</text>
</comment>
<gene>
    <name evidence="3" type="ORF">ACD591_18960</name>
    <name evidence="2" type="ORF">FOE74_00190</name>
</gene>
<feature type="region of interest" description="Disordered" evidence="1">
    <location>
        <begin position="1"/>
        <end position="80"/>
    </location>
</feature>
<protein>
    <submittedName>
        <fullName evidence="2">Uncharacterized protein</fullName>
    </submittedName>
</protein>
<dbReference type="Proteomes" id="UP000323866">
    <property type="component" value="Unassembled WGS sequence"/>
</dbReference>
<dbReference type="RefSeq" id="WP_149096597.1">
    <property type="nucleotide sequence ID" value="NZ_BMMG01000010.1"/>
</dbReference>
<name>A0A5M8QPF0_9BACT</name>
<dbReference type="Proteomes" id="UP001570846">
    <property type="component" value="Unassembled WGS sequence"/>
</dbReference>
<reference evidence="2 4" key="2">
    <citation type="submission" date="2019-09" db="EMBL/GenBank/DDBJ databases">
        <title>A bacterium isolated from glacier soil.</title>
        <authorList>
            <person name="Liu Q."/>
        </authorList>
    </citation>
    <scope>NUCLEOTIDE SEQUENCE [LARGE SCALE GENOMIC DNA]</scope>
    <source>
        <strain evidence="2 4">MDT1-10-3</strain>
    </source>
</reference>
<evidence type="ECO:0000313" key="3">
    <source>
        <dbReference type="EMBL" id="MFA1773388.1"/>
    </source>
</evidence>
<keyword evidence="5" id="KW-1185">Reference proteome</keyword>
<dbReference type="EMBL" id="JBGOGF010000012">
    <property type="protein sequence ID" value="MFA1773388.1"/>
    <property type="molecule type" value="Genomic_DNA"/>
</dbReference>
<dbReference type="OrthoDB" id="964393at2"/>
<evidence type="ECO:0000313" key="4">
    <source>
        <dbReference type="Proteomes" id="UP000323866"/>
    </source>
</evidence>
<accession>A0A5M8QPF0</accession>
<reference evidence="3 5" key="3">
    <citation type="submission" date="2024-08" db="EMBL/GenBank/DDBJ databases">
        <authorList>
            <person name="Wei W."/>
        </authorList>
    </citation>
    <scope>NUCLEOTIDE SEQUENCE [LARGE SCALE GENOMIC DNA]</scope>
    <source>
        <strain evidence="3 5">XU2</strain>
    </source>
</reference>
<dbReference type="EMBL" id="VKKZ01000001">
    <property type="protein sequence ID" value="KAA6438097.1"/>
    <property type="molecule type" value="Genomic_DNA"/>
</dbReference>
<organism evidence="2 4">
    <name type="scientific">Rufibacter glacialis</name>
    <dbReference type="NCBI Taxonomy" id="1259555"/>
    <lineage>
        <taxon>Bacteria</taxon>
        <taxon>Pseudomonadati</taxon>
        <taxon>Bacteroidota</taxon>
        <taxon>Cytophagia</taxon>
        <taxon>Cytophagales</taxon>
        <taxon>Hymenobacteraceae</taxon>
        <taxon>Rufibacter</taxon>
    </lineage>
</organism>
<dbReference type="AlphaFoldDB" id="A0A5M8QPF0"/>
<evidence type="ECO:0000256" key="1">
    <source>
        <dbReference type="SAM" id="MobiDB-lite"/>
    </source>
</evidence>
<reference evidence="2 4" key="1">
    <citation type="submission" date="2019-07" db="EMBL/GenBank/DDBJ databases">
        <authorList>
            <person name="Qu J.-H."/>
        </authorList>
    </citation>
    <scope>NUCLEOTIDE SEQUENCE [LARGE SCALE GENOMIC DNA]</scope>
    <source>
        <strain evidence="2 4">MDT1-10-3</strain>
    </source>
</reference>
<evidence type="ECO:0000313" key="2">
    <source>
        <dbReference type="EMBL" id="KAA6438097.1"/>
    </source>
</evidence>
<proteinExistence type="predicted"/>